<dbReference type="PANTHER" id="PTHR40398">
    <property type="entry name" value="PTS SYSTEM GLUCITOL/SORBITOL-SPECIFIC EIIA COMPONENT"/>
    <property type="match status" value="1"/>
</dbReference>
<dbReference type="SUPFAM" id="SSF141530">
    <property type="entry name" value="PTSIIA/GutA-like"/>
    <property type="match status" value="1"/>
</dbReference>
<evidence type="ECO:0000256" key="1">
    <source>
        <dbReference type="PROSITE-ProRule" id="PRU00420"/>
    </source>
</evidence>
<dbReference type="InterPro" id="IPR004716">
    <property type="entry name" value="PTS_IIA_glucitol/sorbitol-sp"/>
</dbReference>
<comment type="caution">
    <text evidence="2">The sequence shown here is derived from an EMBL/GenBank/DDBJ whole genome shotgun (WGS) entry which is preliminary data.</text>
</comment>
<name>A0ABN8DST5_9VIBR</name>
<dbReference type="PANTHER" id="PTHR40398:SF1">
    <property type="entry name" value="PTS SYSTEM GLUCITOL_SORBITOL-SPECIFIC EIIA COMPONENT"/>
    <property type="match status" value="1"/>
</dbReference>
<dbReference type="Proteomes" id="UP000838672">
    <property type="component" value="Unassembled WGS sequence"/>
</dbReference>
<dbReference type="Pfam" id="PF03829">
    <property type="entry name" value="PTSIIA_gutA"/>
    <property type="match status" value="1"/>
</dbReference>
<evidence type="ECO:0000313" key="3">
    <source>
        <dbReference type="Proteomes" id="UP000838672"/>
    </source>
</evidence>
<gene>
    <name evidence="2" type="primary">srlB_2</name>
    <name evidence="2" type="ORF">VST7929_01163</name>
</gene>
<proteinExistence type="predicted"/>
<dbReference type="PROSITE" id="PS51097">
    <property type="entry name" value="PTS_EIIA_TYPE_5"/>
    <property type="match status" value="1"/>
</dbReference>
<dbReference type="EMBL" id="CAKLDI010000001">
    <property type="protein sequence ID" value="CAH0533299.1"/>
    <property type="molecule type" value="Genomic_DNA"/>
</dbReference>
<evidence type="ECO:0000313" key="2">
    <source>
        <dbReference type="EMBL" id="CAH0533299.1"/>
    </source>
</evidence>
<dbReference type="RefSeq" id="WP_237465652.1">
    <property type="nucleotide sequence ID" value="NZ_CAKLDI010000001.1"/>
</dbReference>
<reference evidence="2" key="1">
    <citation type="submission" date="2021-11" db="EMBL/GenBank/DDBJ databases">
        <authorList>
            <person name="Rodrigo-Torres L."/>
            <person name="Arahal R. D."/>
            <person name="Lucena T."/>
        </authorList>
    </citation>
    <scope>NUCLEOTIDE SEQUENCE</scope>
    <source>
        <strain evidence="2">CECT 7929</strain>
    </source>
</reference>
<protein>
    <submittedName>
        <fullName evidence="2">PTS system glucitol/sorbitol-specific EIIA component</fullName>
    </submittedName>
</protein>
<dbReference type="InterPro" id="IPR036665">
    <property type="entry name" value="PTS_IIA_glucitol/sorbitol_sf"/>
</dbReference>
<accession>A0ABN8DST5</accession>
<organism evidence="2 3">
    <name type="scientific">Vibrio stylophorae</name>
    <dbReference type="NCBI Taxonomy" id="659351"/>
    <lineage>
        <taxon>Bacteria</taxon>
        <taxon>Pseudomonadati</taxon>
        <taxon>Pseudomonadota</taxon>
        <taxon>Gammaproteobacteria</taxon>
        <taxon>Vibrionales</taxon>
        <taxon>Vibrionaceae</taxon>
        <taxon>Vibrio</taxon>
    </lineage>
</organism>
<dbReference type="Gene3D" id="2.40.33.40">
    <property type="entry name" value="Phosphotransferase system, glucitol/sorbitol-specific IIA component"/>
    <property type="match status" value="1"/>
</dbReference>
<keyword evidence="3" id="KW-1185">Reference proteome</keyword>
<sequence>MEYQFQTKFVAIGESALDALEDDMMILFNEQAPEAVREYCFIHSHSELKGEITEDTTVMIGEQAYVVTAVGAVVNQNLAELGHITLKFDGQRTPELPGTVHLLGPKLKVPECGDNLIFG</sequence>
<feature type="modified residue" description="Phosphohistidine; by HPr" evidence="1">
    <location>
        <position position="43"/>
    </location>
</feature>